<reference evidence="1" key="1">
    <citation type="submission" date="2023-02" db="EMBL/GenBank/DDBJ databases">
        <title>Genome sequence of Hyphococcus flavus.</title>
        <authorList>
            <person name="Rong J.-C."/>
            <person name="Zhao Q."/>
            <person name="Yi M."/>
            <person name="Wu J.-Y."/>
        </authorList>
    </citation>
    <scope>NUCLEOTIDE SEQUENCE</scope>
    <source>
        <strain evidence="1">MCCC 1K03223</strain>
    </source>
</reference>
<accession>A0AAE9ZBG8</accession>
<dbReference type="RefSeq" id="WP_274493437.1">
    <property type="nucleotide sequence ID" value="NZ_CP118166.1"/>
</dbReference>
<protein>
    <submittedName>
        <fullName evidence="1">Uncharacterized protein</fullName>
    </submittedName>
</protein>
<dbReference type="Proteomes" id="UP001214043">
    <property type="component" value="Chromosome"/>
</dbReference>
<gene>
    <name evidence="1" type="ORF">PUV54_16480</name>
</gene>
<dbReference type="AlphaFoldDB" id="A0AAE9ZBG8"/>
<dbReference type="KEGG" id="hfl:PUV54_16480"/>
<dbReference type="EMBL" id="CP118166">
    <property type="protein sequence ID" value="WDI31549.1"/>
    <property type="molecule type" value="Genomic_DNA"/>
</dbReference>
<proteinExistence type="predicted"/>
<sequence>MNAQLAKLKTIISDLARVTEAERNAIAKRAFDAVAEMADQKETLLSEFETLSRELGESDLTESLIQELDKIRAQADENATILKAAAEGARSARARLQSLRESELKTGMYGADGAAVKNPNASTFASKA</sequence>
<organism evidence="1 2">
    <name type="scientific">Hyphococcus flavus</name>
    <dbReference type="NCBI Taxonomy" id="1866326"/>
    <lineage>
        <taxon>Bacteria</taxon>
        <taxon>Pseudomonadati</taxon>
        <taxon>Pseudomonadota</taxon>
        <taxon>Alphaproteobacteria</taxon>
        <taxon>Parvularculales</taxon>
        <taxon>Parvularculaceae</taxon>
        <taxon>Hyphococcus</taxon>
    </lineage>
</organism>
<keyword evidence="2" id="KW-1185">Reference proteome</keyword>
<evidence type="ECO:0000313" key="2">
    <source>
        <dbReference type="Proteomes" id="UP001214043"/>
    </source>
</evidence>
<evidence type="ECO:0000313" key="1">
    <source>
        <dbReference type="EMBL" id="WDI31549.1"/>
    </source>
</evidence>
<name>A0AAE9ZBG8_9PROT</name>